<accession>A0A2K3DG14</accession>
<proteinExistence type="predicted"/>
<evidence type="ECO:0000313" key="2">
    <source>
        <dbReference type="EMBL" id="PNW79468.1"/>
    </source>
</evidence>
<dbReference type="InterPro" id="IPR029063">
    <property type="entry name" value="SAM-dependent_MTases_sf"/>
</dbReference>
<dbReference type="Gene3D" id="3.40.50.150">
    <property type="entry name" value="Vaccinia Virus protein VP39"/>
    <property type="match status" value="1"/>
</dbReference>
<dbReference type="GO" id="GO:0008171">
    <property type="term" value="F:O-methyltransferase activity"/>
    <property type="evidence" value="ECO:0000318"/>
    <property type="project" value="GO_Central"/>
</dbReference>
<protein>
    <recommendedName>
        <fullName evidence="1">Methyltransferase FkbM domain-containing protein</fullName>
    </recommendedName>
</protein>
<dbReference type="OMA" id="CTHEECS"/>
<dbReference type="EMBL" id="CM008970">
    <property type="protein sequence ID" value="PNW79468.1"/>
    <property type="molecule type" value="Genomic_DNA"/>
</dbReference>
<feature type="domain" description="Methyltransferase FkbM" evidence="1">
    <location>
        <begin position="143"/>
        <end position="252"/>
    </location>
</feature>
<dbReference type="GeneID" id="66054923"/>
<organism evidence="2 3">
    <name type="scientific">Chlamydomonas reinhardtii</name>
    <name type="common">Chlamydomonas smithii</name>
    <dbReference type="NCBI Taxonomy" id="3055"/>
    <lineage>
        <taxon>Eukaryota</taxon>
        <taxon>Viridiplantae</taxon>
        <taxon>Chlorophyta</taxon>
        <taxon>core chlorophytes</taxon>
        <taxon>Chlorophyceae</taxon>
        <taxon>CS clade</taxon>
        <taxon>Chlamydomonadales</taxon>
        <taxon>Chlamydomonadaceae</taxon>
        <taxon>Chlamydomonas</taxon>
    </lineage>
</organism>
<evidence type="ECO:0000259" key="1">
    <source>
        <dbReference type="Pfam" id="PF05050"/>
    </source>
</evidence>
<dbReference type="RefSeq" id="XP_042921679.1">
    <property type="nucleotide sequence ID" value="XM_043066383.1"/>
</dbReference>
<keyword evidence="3" id="KW-1185">Reference proteome</keyword>
<dbReference type="OrthoDB" id="530233at2759"/>
<dbReference type="InterPro" id="IPR006342">
    <property type="entry name" value="FkbM_mtfrase"/>
</dbReference>
<dbReference type="PANTHER" id="PTHR34203:SF15">
    <property type="entry name" value="SLL1173 PROTEIN"/>
    <property type="match status" value="1"/>
</dbReference>
<gene>
    <name evidence="2" type="ORF">CHLRE_09g416309v5</name>
</gene>
<dbReference type="InParanoid" id="A0A2K3DG14"/>
<dbReference type="Gramene" id="PNW79468">
    <property type="protein sequence ID" value="PNW79468"/>
    <property type="gene ID" value="CHLRE_09g416309v5"/>
</dbReference>
<dbReference type="Proteomes" id="UP000006906">
    <property type="component" value="Chromosome 9"/>
</dbReference>
<reference evidence="2 3" key="1">
    <citation type="journal article" date="2007" name="Science">
        <title>The Chlamydomonas genome reveals the evolution of key animal and plant functions.</title>
        <authorList>
            <person name="Merchant S.S."/>
            <person name="Prochnik S.E."/>
            <person name="Vallon O."/>
            <person name="Harris E.H."/>
            <person name="Karpowicz S.J."/>
            <person name="Witman G.B."/>
            <person name="Terry A."/>
            <person name="Salamov A."/>
            <person name="Fritz-Laylin L.K."/>
            <person name="Marechal-Drouard L."/>
            <person name="Marshall W.F."/>
            <person name="Qu L.H."/>
            <person name="Nelson D.R."/>
            <person name="Sanderfoot A.A."/>
            <person name="Spalding M.H."/>
            <person name="Kapitonov V.V."/>
            <person name="Ren Q."/>
            <person name="Ferris P."/>
            <person name="Lindquist E."/>
            <person name="Shapiro H."/>
            <person name="Lucas S.M."/>
            <person name="Grimwood J."/>
            <person name="Schmutz J."/>
            <person name="Cardol P."/>
            <person name="Cerutti H."/>
            <person name="Chanfreau G."/>
            <person name="Chen C.L."/>
            <person name="Cognat V."/>
            <person name="Croft M.T."/>
            <person name="Dent R."/>
            <person name="Dutcher S."/>
            <person name="Fernandez E."/>
            <person name="Fukuzawa H."/>
            <person name="Gonzalez-Ballester D."/>
            <person name="Gonzalez-Halphen D."/>
            <person name="Hallmann A."/>
            <person name="Hanikenne M."/>
            <person name="Hippler M."/>
            <person name="Inwood W."/>
            <person name="Jabbari K."/>
            <person name="Kalanon M."/>
            <person name="Kuras R."/>
            <person name="Lefebvre P.A."/>
            <person name="Lemaire S.D."/>
            <person name="Lobanov A.V."/>
            <person name="Lohr M."/>
            <person name="Manuell A."/>
            <person name="Meier I."/>
            <person name="Mets L."/>
            <person name="Mittag M."/>
            <person name="Mittelmeier T."/>
            <person name="Moroney J.V."/>
            <person name="Moseley J."/>
            <person name="Napoli C."/>
            <person name="Nedelcu A.M."/>
            <person name="Niyogi K."/>
            <person name="Novoselov S.V."/>
            <person name="Paulsen I.T."/>
            <person name="Pazour G."/>
            <person name="Purton S."/>
            <person name="Ral J.P."/>
            <person name="Riano-Pachon D.M."/>
            <person name="Riekhof W."/>
            <person name="Rymarquis L."/>
            <person name="Schroda M."/>
            <person name="Stern D."/>
            <person name="Umen J."/>
            <person name="Willows R."/>
            <person name="Wilson N."/>
            <person name="Zimmer S.L."/>
            <person name="Allmer J."/>
            <person name="Balk J."/>
            <person name="Bisova K."/>
            <person name="Chen C.J."/>
            <person name="Elias M."/>
            <person name="Gendler K."/>
            <person name="Hauser C."/>
            <person name="Lamb M.R."/>
            <person name="Ledford H."/>
            <person name="Long J.C."/>
            <person name="Minagawa J."/>
            <person name="Page M.D."/>
            <person name="Pan J."/>
            <person name="Pootakham W."/>
            <person name="Roje S."/>
            <person name="Rose A."/>
            <person name="Stahlberg E."/>
            <person name="Terauchi A.M."/>
            <person name="Yang P."/>
            <person name="Ball S."/>
            <person name="Bowler C."/>
            <person name="Dieckmann C.L."/>
            <person name="Gladyshev V.N."/>
            <person name="Green P."/>
            <person name="Jorgensen R."/>
            <person name="Mayfield S."/>
            <person name="Mueller-Roeber B."/>
            <person name="Rajamani S."/>
            <person name="Sayre R.T."/>
            <person name="Brokstein P."/>
            <person name="Dubchak I."/>
            <person name="Goodstein D."/>
            <person name="Hornick L."/>
            <person name="Huang Y.W."/>
            <person name="Jhaveri J."/>
            <person name="Luo Y."/>
            <person name="Martinez D."/>
            <person name="Ngau W.C."/>
            <person name="Otillar B."/>
            <person name="Poliakov A."/>
            <person name="Porter A."/>
            <person name="Szajkowski L."/>
            <person name="Werner G."/>
            <person name="Zhou K."/>
            <person name="Grigoriev I.V."/>
            <person name="Rokhsar D.S."/>
            <person name="Grossman A.R."/>
        </authorList>
    </citation>
    <scope>NUCLEOTIDE SEQUENCE [LARGE SCALE GENOMIC DNA]</scope>
    <source>
        <strain evidence="3">CC-503</strain>
    </source>
</reference>
<sequence length="309" mass="34295">MSRLNESGRGYTACTKHHWLQNLAALGQYGAGKATIIDIGCNRGYFTSTALNYWAPGFGNHNQLVHKSHQEGGLYGPGACGICWDCSHGPDKPVTLQPQREVDVHCFEPSMWHQRALAAAKAALYGPEDAPKTDKGTAVRWKILPLAVSNATGVARFPANCTHEECSLASTTELFDVNITTVDIYMREAVIPYVDILKIDTEGFDPAVLAGAYNTLRRHRAEVLSFEYHDFWTRSGGTLRVCMDYLEELGYTCYYDAPLLYKLTGCWDPRYEIKDWSNIVCAVRGSEIEADMNALTVLRQRAVNSTAVA</sequence>
<evidence type="ECO:0000313" key="3">
    <source>
        <dbReference type="Proteomes" id="UP000006906"/>
    </source>
</evidence>
<name>A0A2K3DG14_CHLRE</name>
<dbReference type="PANTHER" id="PTHR34203">
    <property type="entry name" value="METHYLTRANSFERASE, FKBM FAMILY PROTEIN"/>
    <property type="match status" value="1"/>
</dbReference>
<dbReference type="AlphaFoldDB" id="A0A2K3DG14"/>
<dbReference type="KEGG" id="cre:CHLRE_09g416309v5"/>
<dbReference type="InterPro" id="IPR052514">
    <property type="entry name" value="SAM-dependent_MTase"/>
</dbReference>
<dbReference type="SUPFAM" id="SSF53335">
    <property type="entry name" value="S-adenosyl-L-methionine-dependent methyltransferases"/>
    <property type="match status" value="1"/>
</dbReference>
<dbReference type="Pfam" id="PF05050">
    <property type="entry name" value="Methyltransf_21"/>
    <property type="match status" value="1"/>
</dbReference>
<dbReference type="NCBIfam" id="TIGR01444">
    <property type="entry name" value="fkbM_fam"/>
    <property type="match status" value="1"/>
</dbReference>